<dbReference type="GO" id="GO:0009306">
    <property type="term" value="P:protein secretion"/>
    <property type="evidence" value="ECO:0007669"/>
    <property type="project" value="InterPro"/>
</dbReference>
<keyword evidence="4 7" id="KW-0812">Transmembrane</keyword>
<keyword evidence="3" id="KW-1003">Cell membrane</keyword>
<keyword evidence="8" id="KW-0966">Cell projection</keyword>
<dbReference type="Pfam" id="PF01313">
    <property type="entry name" value="Bac_export_3"/>
    <property type="match status" value="1"/>
</dbReference>
<evidence type="ECO:0000256" key="1">
    <source>
        <dbReference type="ARBA" id="ARBA00004651"/>
    </source>
</evidence>
<dbReference type="InterPro" id="IPR002191">
    <property type="entry name" value="Bac_export_3"/>
</dbReference>
<dbReference type="Proteomes" id="UP000515312">
    <property type="component" value="Chromosome"/>
</dbReference>
<sequence>MGPDQVAELMRHLLKEALVVSAPILLLAAVTSFALSLFQTLTSLQDQTLSTVPRLLIVAVVMLAGLPWFLRRIVFFTVTLLNDFHRYIG</sequence>
<keyword evidence="8" id="KW-0969">Cilium</keyword>
<evidence type="ECO:0000313" key="9">
    <source>
        <dbReference type="Proteomes" id="UP000515312"/>
    </source>
</evidence>
<evidence type="ECO:0000256" key="7">
    <source>
        <dbReference type="SAM" id="Phobius"/>
    </source>
</evidence>
<dbReference type="PIRSF" id="PIRSF004669">
    <property type="entry name" value="FliQ"/>
    <property type="match status" value="1"/>
</dbReference>
<accession>A0A7G8BNN6</accession>
<evidence type="ECO:0000313" key="8">
    <source>
        <dbReference type="EMBL" id="QNI34156.1"/>
    </source>
</evidence>
<proteinExistence type="inferred from homology"/>
<dbReference type="EMBL" id="CP060394">
    <property type="protein sequence ID" value="QNI34156.1"/>
    <property type="molecule type" value="Genomic_DNA"/>
</dbReference>
<evidence type="ECO:0000256" key="2">
    <source>
        <dbReference type="ARBA" id="ARBA00006156"/>
    </source>
</evidence>
<dbReference type="KEGG" id="adin:H7849_09775"/>
<evidence type="ECO:0000256" key="5">
    <source>
        <dbReference type="ARBA" id="ARBA00022989"/>
    </source>
</evidence>
<dbReference type="RefSeq" id="WP_186746085.1">
    <property type="nucleotide sequence ID" value="NZ_CP060394.1"/>
</dbReference>
<comment type="similarity">
    <text evidence="2">Belongs to the FliQ/MopD/SpaQ family.</text>
</comment>
<evidence type="ECO:0000256" key="4">
    <source>
        <dbReference type="ARBA" id="ARBA00022692"/>
    </source>
</evidence>
<feature type="transmembrane region" description="Helical" evidence="7">
    <location>
        <begin position="51"/>
        <end position="70"/>
    </location>
</feature>
<keyword evidence="5 7" id="KW-1133">Transmembrane helix</keyword>
<dbReference type="PRINTS" id="PR00952">
    <property type="entry name" value="TYPE3IMQPROT"/>
</dbReference>
<reference evidence="8 9" key="1">
    <citation type="submission" date="2020-08" db="EMBL/GenBank/DDBJ databases">
        <title>Edaphobacter telluris sp. nov. and Acidobacterium dinghuensis sp. nov., two acidobacteria isolated from forest soil.</title>
        <authorList>
            <person name="Fu J."/>
            <person name="Qiu L."/>
        </authorList>
    </citation>
    <scope>NUCLEOTIDE SEQUENCE [LARGE SCALE GENOMIC DNA]</scope>
    <source>
        <strain evidence="8">4Y35</strain>
    </source>
</reference>
<protein>
    <submittedName>
        <fullName evidence="8">Flagellar biosynthetic protein FliQ</fullName>
    </submittedName>
</protein>
<dbReference type="GO" id="GO:0005886">
    <property type="term" value="C:plasma membrane"/>
    <property type="evidence" value="ECO:0007669"/>
    <property type="project" value="UniProtKB-SubCell"/>
</dbReference>
<name>A0A7G8BNN6_9BACT</name>
<evidence type="ECO:0000256" key="3">
    <source>
        <dbReference type="ARBA" id="ARBA00022475"/>
    </source>
</evidence>
<dbReference type="AlphaFoldDB" id="A0A7G8BNN6"/>
<evidence type="ECO:0000256" key="6">
    <source>
        <dbReference type="ARBA" id="ARBA00023136"/>
    </source>
</evidence>
<keyword evidence="8" id="KW-0282">Flagellum</keyword>
<dbReference type="PANTHER" id="PTHR34040:SF2">
    <property type="entry name" value="FLAGELLAR BIOSYNTHETIC PROTEIN FLIQ"/>
    <property type="match status" value="1"/>
</dbReference>
<keyword evidence="9" id="KW-1185">Reference proteome</keyword>
<comment type="subcellular location">
    <subcellularLocation>
        <location evidence="1">Cell membrane</location>
        <topology evidence="1">Multi-pass membrane protein</topology>
    </subcellularLocation>
</comment>
<gene>
    <name evidence="8" type="ORF">H7849_09775</name>
</gene>
<keyword evidence="6 7" id="KW-0472">Membrane</keyword>
<dbReference type="PANTHER" id="PTHR34040">
    <property type="entry name" value="FLAGELLAR BIOSYNTHETIC PROTEIN FLIQ"/>
    <property type="match status" value="1"/>
</dbReference>
<feature type="transmembrane region" description="Helical" evidence="7">
    <location>
        <begin position="17"/>
        <end position="39"/>
    </location>
</feature>
<organism evidence="8 9">
    <name type="scientific">Alloacidobacterium dinghuense</name>
    <dbReference type="NCBI Taxonomy" id="2763107"/>
    <lineage>
        <taxon>Bacteria</taxon>
        <taxon>Pseudomonadati</taxon>
        <taxon>Acidobacteriota</taxon>
        <taxon>Terriglobia</taxon>
        <taxon>Terriglobales</taxon>
        <taxon>Acidobacteriaceae</taxon>
        <taxon>Alloacidobacterium</taxon>
    </lineage>
</organism>